<evidence type="ECO:0000313" key="4">
    <source>
        <dbReference type="Proteomes" id="UP000694549"/>
    </source>
</evidence>
<reference evidence="3" key="2">
    <citation type="submission" date="2025-09" db="UniProtKB">
        <authorList>
            <consortium name="Ensembl"/>
        </authorList>
    </citation>
    <scope>IDENTIFICATION</scope>
</reference>
<protein>
    <submittedName>
        <fullName evidence="3">Ciliary associated calcium binding coiled-coil 1</fullName>
    </submittedName>
</protein>
<evidence type="ECO:0000256" key="1">
    <source>
        <dbReference type="SAM" id="Coils"/>
    </source>
</evidence>
<dbReference type="Pfam" id="PF14769">
    <property type="entry name" value="CLAMP"/>
    <property type="match status" value="1"/>
</dbReference>
<evidence type="ECO:0000313" key="3">
    <source>
        <dbReference type="Ensembl" id="ENSAZOP00000019521.1"/>
    </source>
</evidence>
<sequence>MAEAEAAEAGSPPGQAEDQDQDAVGGQKIINQTFLSLSQITALSEQNVEGVQKKLEKFLNFKQLKTSLKEAILLDYYTAGFWWAKEKNFSLVQLSGFMDLLNFLLENLRDKHMTLEDNIKELGKAMAGIGEIDSERSGDMDVFSIEQAKAIIDYLNISLFKPYKLYEHLFHSPREELVISNKYVIELAPPAVTPFPPLLEEGMPLESCESLIVLPIFAEMEPKGSDQEGHLEEPCPEAESLEAGAVAAFTVEDQKSAVDGIPNEIIGNLEAEINEKLQIQEEAYTLRTEKIKSPK</sequence>
<evidence type="ECO:0000256" key="2">
    <source>
        <dbReference type="SAM" id="MobiDB-lite"/>
    </source>
</evidence>
<name>A0A8B9VAD2_9AVES</name>
<dbReference type="InterPro" id="IPR032727">
    <property type="entry name" value="CLAMP"/>
</dbReference>
<feature type="coiled-coil region" evidence="1">
    <location>
        <begin position="98"/>
        <end position="125"/>
    </location>
</feature>
<keyword evidence="4" id="KW-1185">Reference proteome</keyword>
<dbReference type="AlphaFoldDB" id="A0A8B9VAD2"/>
<dbReference type="Proteomes" id="UP000694549">
    <property type="component" value="Unplaced"/>
</dbReference>
<feature type="region of interest" description="Disordered" evidence="2">
    <location>
        <begin position="1"/>
        <end position="22"/>
    </location>
</feature>
<reference evidence="3" key="1">
    <citation type="submission" date="2025-08" db="UniProtKB">
        <authorList>
            <consortium name="Ensembl"/>
        </authorList>
    </citation>
    <scope>IDENTIFICATION</scope>
</reference>
<dbReference type="PANTHER" id="PTHR28457:SF3">
    <property type="entry name" value="CILIARY-ASSOCIATED CALCIUM-BINDING COILED-COIL PROTEIN 1"/>
    <property type="match status" value="1"/>
</dbReference>
<organism evidence="3 4">
    <name type="scientific">Anas zonorhyncha</name>
    <name type="common">Eastern spot-billed duck</name>
    <dbReference type="NCBI Taxonomy" id="75864"/>
    <lineage>
        <taxon>Eukaryota</taxon>
        <taxon>Metazoa</taxon>
        <taxon>Chordata</taxon>
        <taxon>Craniata</taxon>
        <taxon>Vertebrata</taxon>
        <taxon>Euteleostomi</taxon>
        <taxon>Archelosauria</taxon>
        <taxon>Archosauria</taxon>
        <taxon>Dinosauria</taxon>
        <taxon>Saurischia</taxon>
        <taxon>Theropoda</taxon>
        <taxon>Coelurosauria</taxon>
        <taxon>Aves</taxon>
        <taxon>Neognathae</taxon>
        <taxon>Galloanserae</taxon>
        <taxon>Anseriformes</taxon>
        <taxon>Anatidae</taxon>
        <taxon>Anatinae</taxon>
        <taxon>Anas</taxon>
    </lineage>
</organism>
<keyword evidence="1" id="KW-0175">Coiled coil</keyword>
<accession>A0A8B9VAD2</accession>
<dbReference type="PANTHER" id="PTHR28457">
    <property type="entry name" value="COILED-COIL DOMAIN-CONTAINING PROTEIN 189"/>
    <property type="match status" value="1"/>
</dbReference>
<proteinExistence type="predicted"/>
<dbReference type="Ensembl" id="ENSAZOT00000020974.1">
    <property type="protein sequence ID" value="ENSAZOP00000019521.1"/>
    <property type="gene ID" value="ENSAZOG00000012692.1"/>
</dbReference>